<proteinExistence type="predicted"/>
<evidence type="ECO:0000256" key="1">
    <source>
        <dbReference type="SAM" id="MobiDB-lite"/>
    </source>
</evidence>
<reference evidence="3 4" key="1">
    <citation type="submission" date="2019-07" db="EMBL/GenBank/DDBJ databases">
        <title>Draft genome sequence of Brevibacterium aurantiacum XU54 isolated from Xinjiang China.</title>
        <authorList>
            <person name="Xu X."/>
        </authorList>
    </citation>
    <scope>NUCLEOTIDE SEQUENCE [LARGE SCALE GENOMIC DNA]</scope>
    <source>
        <strain evidence="3 4">XU54</strain>
    </source>
</reference>
<accession>A0A556CPQ8</accession>
<dbReference type="InterPro" id="IPR011047">
    <property type="entry name" value="Quinoprotein_ADH-like_sf"/>
</dbReference>
<feature type="region of interest" description="Disordered" evidence="1">
    <location>
        <begin position="147"/>
        <end position="179"/>
    </location>
</feature>
<dbReference type="OrthoDB" id="3422572at2"/>
<evidence type="ECO:0008006" key="5">
    <source>
        <dbReference type="Google" id="ProtNLM"/>
    </source>
</evidence>
<evidence type="ECO:0000256" key="2">
    <source>
        <dbReference type="SAM" id="SignalP"/>
    </source>
</evidence>
<dbReference type="Proteomes" id="UP000316406">
    <property type="component" value="Unassembled WGS sequence"/>
</dbReference>
<protein>
    <recommendedName>
        <fullName evidence="5">PQQ-like domain-containing protein</fullName>
    </recommendedName>
</protein>
<dbReference type="PROSITE" id="PS51257">
    <property type="entry name" value="PROKAR_LIPOPROTEIN"/>
    <property type="match status" value="1"/>
</dbReference>
<keyword evidence="2" id="KW-0732">Signal</keyword>
<dbReference type="SUPFAM" id="SSF50998">
    <property type="entry name" value="Quinoprotein alcohol dehydrogenase-like"/>
    <property type="match status" value="1"/>
</dbReference>
<feature type="signal peptide" evidence="2">
    <location>
        <begin position="1"/>
        <end position="20"/>
    </location>
</feature>
<dbReference type="AlphaFoldDB" id="A0A556CPQ8"/>
<keyword evidence="4" id="KW-1185">Reference proteome</keyword>
<feature type="chain" id="PRO_5039618684" description="PQQ-like domain-containing protein" evidence="2">
    <location>
        <begin position="21"/>
        <end position="390"/>
    </location>
</feature>
<dbReference type="EMBL" id="VLTK01000001">
    <property type="protein sequence ID" value="TSI19422.1"/>
    <property type="molecule type" value="Genomic_DNA"/>
</dbReference>
<evidence type="ECO:0000313" key="3">
    <source>
        <dbReference type="EMBL" id="TSI19422.1"/>
    </source>
</evidence>
<name>A0A556CPQ8_BREAU</name>
<sequence>MARRKLFALAATLPMALALIGCTPVEEPPEFERGTSPVDTKLDAVDASDLQMPLIVEPLELVEPDWDLDVKHLDDVFLSAGSSEDRLDFSAVDSSGTTLWQANRPVGCTGFAVTADSEGTPLAVLTDSATDESCSTEVTASAYDLESGEQRWGPTDVPGPLQGPGTVFSPADDGGDTDDGEAVALDSDTGEVADEDSSTSRVLGEFQGTFLSVGQDTLSASDGGDTSWEISLADHGWSVEGLTAFPEQVDGLIHLDADDGSGPVIDAETGDVLDESASEIAQDANSETIITRDEQGLTVIDATGTNELPVSLPEPVMLEAAVGGLIYLREGASLRVHNAATGSVARGYPAEGSGIVAVPDLFTSQGLGTLRAGDRTLLATDRVVKKSAEG</sequence>
<organism evidence="3 4">
    <name type="scientific">Brevibacterium aurantiacum</name>
    <dbReference type="NCBI Taxonomy" id="273384"/>
    <lineage>
        <taxon>Bacteria</taxon>
        <taxon>Bacillati</taxon>
        <taxon>Actinomycetota</taxon>
        <taxon>Actinomycetes</taxon>
        <taxon>Micrococcales</taxon>
        <taxon>Brevibacteriaceae</taxon>
        <taxon>Brevibacterium</taxon>
    </lineage>
</organism>
<evidence type="ECO:0000313" key="4">
    <source>
        <dbReference type="Proteomes" id="UP000316406"/>
    </source>
</evidence>
<comment type="caution">
    <text evidence="3">The sequence shown here is derived from an EMBL/GenBank/DDBJ whole genome shotgun (WGS) entry which is preliminary data.</text>
</comment>
<dbReference type="RefSeq" id="WP_143920471.1">
    <property type="nucleotide sequence ID" value="NZ_VLTK01000001.1"/>
</dbReference>
<gene>
    <name evidence="3" type="ORF">FO013_00125</name>
</gene>